<dbReference type="AlphaFoldDB" id="A0A1G9KSK0"/>
<evidence type="ECO:0000313" key="2">
    <source>
        <dbReference type="Proteomes" id="UP000198510"/>
    </source>
</evidence>
<name>A0A1G9KSK0_9BACT</name>
<sequence length="97" mass="10988">MALLLTEIQERLRALEHALALPPVAPDKGAEFAAHFNVGALNLAILLVREDRKALVPLAERIRLLSEQLRAFFPDPPRPSRFSRWKARLGRLLSRKS</sequence>
<evidence type="ECO:0000313" key="1">
    <source>
        <dbReference type="EMBL" id="SDL52544.1"/>
    </source>
</evidence>
<dbReference type="EMBL" id="FNFO01000006">
    <property type="protein sequence ID" value="SDL52544.1"/>
    <property type="molecule type" value="Genomic_DNA"/>
</dbReference>
<accession>A0A1G9KSK0</accession>
<organism evidence="1 2">
    <name type="scientific">Catalinimonas alkaloidigena</name>
    <dbReference type="NCBI Taxonomy" id="1075417"/>
    <lineage>
        <taxon>Bacteria</taxon>
        <taxon>Pseudomonadati</taxon>
        <taxon>Bacteroidota</taxon>
        <taxon>Cytophagia</taxon>
        <taxon>Cytophagales</taxon>
        <taxon>Catalimonadaceae</taxon>
        <taxon>Catalinimonas</taxon>
    </lineage>
</organism>
<reference evidence="1 2" key="1">
    <citation type="submission" date="2016-10" db="EMBL/GenBank/DDBJ databases">
        <authorList>
            <person name="de Groot N.N."/>
        </authorList>
    </citation>
    <scope>NUCLEOTIDE SEQUENCE [LARGE SCALE GENOMIC DNA]</scope>
    <source>
        <strain evidence="1 2">DSM 25186</strain>
    </source>
</reference>
<dbReference type="STRING" id="1075417.SAMN05421823_106242"/>
<keyword evidence="2" id="KW-1185">Reference proteome</keyword>
<dbReference type="Proteomes" id="UP000198510">
    <property type="component" value="Unassembled WGS sequence"/>
</dbReference>
<gene>
    <name evidence="1" type="ORF">SAMN05421823_106242</name>
</gene>
<dbReference type="RefSeq" id="WP_089684035.1">
    <property type="nucleotide sequence ID" value="NZ_FNFO01000006.1"/>
</dbReference>
<protein>
    <submittedName>
        <fullName evidence="1">Uncharacterized protein</fullName>
    </submittedName>
</protein>
<proteinExistence type="predicted"/>